<dbReference type="InterPro" id="IPR015422">
    <property type="entry name" value="PyrdxlP-dep_Trfase_small"/>
</dbReference>
<comment type="similarity">
    <text evidence="3">Belongs to the trans-sulfuration enzymes family.</text>
</comment>
<dbReference type="AlphaFoldDB" id="A0A916YS21"/>
<evidence type="ECO:0000256" key="3">
    <source>
        <dbReference type="RuleBase" id="RU362118"/>
    </source>
</evidence>
<evidence type="ECO:0008006" key="6">
    <source>
        <dbReference type="Google" id="ProtNLM"/>
    </source>
</evidence>
<protein>
    <recommendedName>
        <fullName evidence="6">Cys/Met metabolism PLP-dependent enzyme</fullName>
    </recommendedName>
</protein>
<sequence length="72" mass="8223">MERFMDSLQIFKIGVNWGGYESLVYSPGLGIHPAQTTRTEYETRLEHTIRLSVGLEETADLMEDVFQALDCI</sequence>
<keyword evidence="5" id="KW-1185">Reference proteome</keyword>
<organism evidence="4 5">
    <name type="scientific">Paenibacillus nasutitermitis</name>
    <dbReference type="NCBI Taxonomy" id="1652958"/>
    <lineage>
        <taxon>Bacteria</taxon>
        <taxon>Bacillati</taxon>
        <taxon>Bacillota</taxon>
        <taxon>Bacilli</taxon>
        <taxon>Bacillales</taxon>
        <taxon>Paenibacillaceae</taxon>
        <taxon>Paenibacillus</taxon>
    </lineage>
</organism>
<dbReference type="Proteomes" id="UP000612456">
    <property type="component" value="Unassembled WGS sequence"/>
</dbReference>
<dbReference type="EMBL" id="BMHP01000001">
    <property type="protein sequence ID" value="GGD58211.1"/>
    <property type="molecule type" value="Genomic_DNA"/>
</dbReference>
<comment type="caution">
    <text evidence="4">The sequence shown here is derived from an EMBL/GenBank/DDBJ whole genome shotgun (WGS) entry which is preliminary data.</text>
</comment>
<accession>A0A916YS21</accession>
<dbReference type="SUPFAM" id="SSF53383">
    <property type="entry name" value="PLP-dependent transferases"/>
    <property type="match status" value="1"/>
</dbReference>
<reference evidence="4" key="2">
    <citation type="submission" date="2020-09" db="EMBL/GenBank/DDBJ databases">
        <authorList>
            <person name="Sun Q."/>
            <person name="Zhou Y."/>
        </authorList>
    </citation>
    <scope>NUCLEOTIDE SEQUENCE</scope>
    <source>
        <strain evidence="4">CGMCC 1.15178</strain>
    </source>
</reference>
<evidence type="ECO:0000256" key="2">
    <source>
        <dbReference type="ARBA" id="ARBA00022898"/>
    </source>
</evidence>
<dbReference type="InterPro" id="IPR015424">
    <property type="entry name" value="PyrdxlP-dep_Trfase"/>
</dbReference>
<proteinExistence type="inferred from homology"/>
<evidence type="ECO:0000313" key="4">
    <source>
        <dbReference type="EMBL" id="GGD58211.1"/>
    </source>
</evidence>
<dbReference type="GO" id="GO:0030170">
    <property type="term" value="F:pyridoxal phosphate binding"/>
    <property type="evidence" value="ECO:0007669"/>
    <property type="project" value="InterPro"/>
</dbReference>
<dbReference type="Gene3D" id="3.90.1150.10">
    <property type="entry name" value="Aspartate Aminotransferase, domain 1"/>
    <property type="match status" value="1"/>
</dbReference>
<name>A0A916YS21_9BACL</name>
<evidence type="ECO:0000313" key="5">
    <source>
        <dbReference type="Proteomes" id="UP000612456"/>
    </source>
</evidence>
<reference evidence="4" key="1">
    <citation type="journal article" date="2014" name="Int. J. Syst. Evol. Microbiol.">
        <title>Complete genome sequence of Corynebacterium casei LMG S-19264T (=DSM 44701T), isolated from a smear-ripened cheese.</title>
        <authorList>
            <consortium name="US DOE Joint Genome Institute (JGI-PGF)"/>
            <person name="Walter F."/>
            <person name="Albersmeier A."/>
            <person name="Kalinowski J."/>
            <person name="Ruckert C."/>
        </authorList>
    </citation>
    <scope>NUCLEOTIDE SEQUENCE</scope>
    <source>
        <strain evidence="4">CGMCC 1.15178</strain>
    </source>
</reference>
<dbReference type="Pfam" id="PF01053">
    <property type="entry name" value="Cys_Met_Meta_PP"/>
    <property type="match status" value="1"/>
</dbReference>
<gene>
    <name evidence="4" type="ORF">GCM10010911_15020</name>
</gene>
<dbReference type="GO" id="GO:0019346">
    <property type="term" value="P:transsulfuration"/>
    <property type="evidence" value="ECO:0007669"/>
    <property type="project" value="InterPro"/>
</dbReference>
<dbReference type="InterPro" id="IPR000277">
    <property type="entry name" value="Cys/Met-Metab_PyrdxlP-dep_enz"/>
</dbReference>
<keyword evidence="2 3" id="KW-0663">Pyridoxal phosphate</keyword>
<comment type="cofactor">
    <cofactor evidence="1 3">
        <name>pyridoxal 5'-phosphate</name>
        <dbReference type="ChEBI" id="CHEBI:597326"/>
    </cofactor>
</comment>
<evidence type="ECO:0000256" key="1">
    <source>
        <dbReference type="ARBA" id="ARBA00001933"/>
    </source>
</evidence>